<sequence>MVAYPPHHQILSTLLQDLQREKACREHGFYLAFAALKRIDNTATIIKDRSLHTRSPSLATHSCLQKEISCKGLSSKFCGTEFSSDQLHSLTYTSRPQKCQVTSISRQSRRMRSRFFRKEDLTKIAAEVVVRFKVETVQFKEKPKKNEFYTLTTMEDDDTFGLGPISLIGPDAPYM</sequence>
<reference evidence="1 2" key="1">
    <citation type="submission" date="2022-03" db="EMBL/GenBank/DDBJ databases">
        <authorList>
            <person name="Macdonald S."/>
            <person name="Ahmed S."/>
            <person name="Newling K."/>
        </authorList>
    </citation>
    <scope>NUCLEOTIDE SEQUENCE [LARGE SCALE GENOMIC DNA]</scope>
</reference>
<dbReference type="Proteomes" id="UP001642260">
    <property type="component" value="Unassembled WGS sequence"/>
</dbReference>
<comment type="caution">
    <text evidence="1">The sequence shown here is derived from an EMBL/GenBank/DDBJ whole genome shotgun (WGS) entry which is preliminary data.</text>
</comment>
<evidence type="ECO:0000313" key="2">
    <source>
        <dbReference type="Proteomes" id="UP001642260"/>
    </source>
</evidence>
<dbReference type="EMBL" id="CAKOAT010404043">
    <property type="protein sequence ID" value="CAH8367444.1"/>
    <property type="molecule type" value="Genomic_DNA"/>
</dbReference>
<accession>A0ABC8L0L7</accession>
<organism evidence="1 2">
    <name type="scientific">Eruca vesicaria subsp. sativa</name>
    <name type="common">Garden rocket</name>
    <name type="synonym">Eruca sativa</name>
    <dbReference type="NCBI Taxonomy" id="29727"/>
    <lineage>
        <taxon>Eukaryota</taxon>
        <taxon>Viridiplantae</taxon>
        <taxon>Streptophyta</taxon>
        <taxon>Embryophyta</taxon>
        <taxon>Tracheophyta</taxon>
        <taxon>Spermatophyta</taxon>
        <taxon>Magnoliopsida</taxon>
        <taxon>eudicotyledons</taxon>
        <taxon>Gunneridae</taxon>
        <taxon>Pentapetalae</taxon>
        <taxon>rosids</taxon>
        <taxon>malvids</taxon>
        <taxon>Brassicales</taxon>
        <taxon>Brassicaceae</taxon>
        <taxon>Brassiceae</taxon>
        <taxon>Eruca</taxon>
    </lineage>
</organism>
<proteinExistence type="predicted"/>
<protein>
    <submittedName>
        <fullName evidence="1">Uncharacterized protein</fullName>
    </submittedName>
</protein>
<gene>
    <name evidence="1" type="ORF">ERUC_LOCUS30809</name>
</gene>
<dbReference type="AlphaFoldDB" id="A0ABC8L0L7"/>
<evidence type="ECO:0000313" key="1">
    <source>
        <dbReference type="EMBL" id="CAH8367444.1"/>
    </source>
</evidence>
<keyword evidence="2" id="KW-1185">Reference proteome</keyword>
<name>A0ABC8L0L7_ERUVS</name>